<evidence type="ECO:0000256" key="2">
    <source>
        <dbReference type="SAM" id="Phobius"/>
    </source>
</evidence>
<evidence type="ECO:0000256" key="1">
    <source>
        <dbReference type="SAM" id="MobiDB-lite"/>
    </source>
</evidence>
<keyword evidence="4" id="KW-1185">Reference proteome</keyword>
<feature type="region of interest" description="Disordered" evidence="1">
    <location>
        <begin position="165"/>
        <end position="200"/>
    </location>
</feature>
<dbReference type="RefSeq" id="WP_212530323.1">
    <property type="nucleotide sequence ID" value="NZ_JAGSOG010000111.1"/>
</dbReference>
<dbReference type="InterPro" id="IPR007060">
    <property type="entry name" value="FtsL/DivIC"/>
</dbReference>
<dbReference type="Proteomes" id="UP000675781">
    <property type="component" value="Unassembled WGS sequence"/>
</dbReference>
<sequence length="200" mass="21738">MVDQPSRRSPRGASQRSSGTRAPSRLGLVPPSRPSGRVGKAERTAEAPLSEGRAPEAPAEPRTRPRPSVRRPRAPRPRFRLTRRATILALAVCAVVVTIAYPLQEYLAQRSALIAINRQNDALTKQVSQLQTQIALWSDPGFVAIQARAQLHYVKPGEEGFTVAGPANGDEQLGLPTPEPSPWYDKLWGTVKDPDATATP</sequence>
<dbReference type="EMBL" id="JAGSOG010000111">
    <property type="protein sequence ID" value="MBR7835831.1"/>
    <property type="molecule type" value="Genomic_DNA"/>
</dbReference>
<dbReference type="Pfam" id="PF04977">
    <property type="entry name" value="DivIC"/>
    <property type="match status" value="1"/>
</dbReference>
<keyword evidence="2" id="KW-1133">Transmembrane helix</keyword>
<evidence type="ECO:0000313" key="3">
    <source>
        <dbReference type="EMBL" id="MBR7835831.1"/>
    </source>
</evidence>
<feature type="compositionally biased region" description="Polar residues" evidence="1">
    <location>
        <begin position="12"/>
        <end position="21"/>
    </location>
</feature>
<feature type="region of interest" description="Disordered" evidence="1">
    <location>
        <begin position="1"/>
        <end position="77"/>
    </location>
</feature>
<accession>A0A941ER44</accession>
<protein>
    <submittedName>
        <fullName evidence="3">Septum formation initiator family protein</fullName>
    </submittedName>
</protein>
<organism evidence="3 4">
    <name type="scientific">Actinospica durhamensis</name>
    <dbReference type="NCBI Taxonomy" id="1508375"/>
    <lineage>
        <taxon>Bacteria</taxon>
        <taxon>Bacillati</taxon>
        <taxon>Actinomycetota</taxon>
        <taxon>Actinomycetes</taxon>
        <taxon>Catenulisporales</taxon>
        <taxon>Actinospicaceae</taxon>
        <taxon>Actinospica</taxon>
    </lineage>
</organism>
<feature type="compositionally biased region" description="Basic residues" evidence="1">
    <location>
        <begin position="64"/>
        <end position="77"/>
    </location>
</feature>
<evidence type="ECO:0000313" key="4">
    <source>
        <dbReference type="Proteomes" id="UP000675781"/>
    </source>
</evidence>
<name>A0A941ER44_9ACTN</name>
<comment type="caution">
    <text evidence="3">The sequence shown here is derived from an EMBL/GenBank/DDBJ whole genome shotgun (WGS) entry which is preliminary data.</text>
</comment>
<keyword evidence="2" id="KW-0812">Transmembrane</keyword>
<proteinExistence type="predicted"/>
<dbReference type="AlphaFoldDB" id="A0A941ER44"/>
<keyword evidence="2" id="KW-0472">Membrane</keyword>
<reference evidence="3" key="1">
    <citation type="submission" date="2021-04" db="EMBL/GenBank/DDBJ databases">
        <title>Genome based classification of Actinospica acidithermotolerans sp. nov., an actinobacterium isolated from an Indonesian hot spring.</title>
        <authorList>
            <person name="Kusuma A.B."/>
            <person name="Putra K.E."/>
            <person name="Nafisah S."/>
            <person name="Loh J."/>
            <person name="Nouioui I."/>
            <person name="Goodfellow M."/>
        </authorList>
    </citation>
    <scope>NUCLEOTIDE SEQUENCE</scope>
    <source>
        <strain evidence="3">CSCA 57</strain>
    </source>
</reference>
<gene>
    <name evidence="3" type="ORF">KDL01_21335</name>
</gene>
<feature type="transmembrane region" description="Helical" evidence="2">
    <location>
        <begin position="85"/>
        <end position="103"/>
    </location>
</feature>